<name>A0AAN4ZTG4_9BILA</name>
<feature type="transmembrane region" description="Helical" evidence="1">
    <location>
        <begin position="25"/>
        <end position="47"/>
    </location>
</feature>
<keyword evidence="1" id="KW-1133">Transmembrane helix</keyword>
<evidence type="ECO:0000313" key="2">
    <source>
        <dbReference type="EMBL" id="GMR43495.1"/>
    </source>
</evidence>
<keyword evidence="3" id="KW-1185">Reference proteome</keyword>
<dbReference type="EMBL" id="BTRK01000003">
    <property type="protein sequence ID" value="GMR43495.1"/>
    <property type="molecule type" value="Genomic_DNA"/>
</dbReference>
<evidence type="ECO:0000256" key="1">
    <source>
        <dbReference type="SAM" id="Phobius"/>
    </source>
</evidence>
<evidence type="ECO:0008006" key="4">
    <source>
        <dbReference type="Google" id="ProtNLM"/>
    </source>
</evidence>
<gene>
    <name evidence="2" type="ORF">PMAYCL1PPCAC_13690</name>
</gene>
<accession>A0AAN4ZTG4</accession>
<protein>
    <recommendedName>
        <fullName evidence="4">G protein-coupled receptor</fullName>
    </recommendedName>
</protein>
<keyword evidence="1" id="KW-0812">Transmembrane</keyword>
<reference evidence="3" key="1">
    <citation type="submission" date="2022-10" db="EMBL/GenBank/DDBJ databases">
        <title>Genome assembly of Pristionchus species.</title>
        <authorList>
            <person name="Yoshida K."/>
            <person name="Sommer R.J."/>
        </authorList>
    </citation>
    <scope>NUCLEOTIDE SEQUENCE [LARGE SCALE GENOMIC DNA]</scope>
    <source>
        <strain evidence="3">RS5460</strain>
    </source>
</reference>
<keyword evidence="1" id="KW-0472">Membrane</keyword>
<dbReference type="Proteomes" id="UP001328107">
    <property type="component" value="Unassembled WGS sequence"/>
</dbReference>
<dbReference type="AlphaFoldDB" id="A0AAN4ZTG4"/>
<feature type="non-terminal residue" evidence="2">
    <location>
        <position position="86"/>
    </location>
</feature>
<sequence length="86" mass="9986">MGSLPHICIMMDGLMQRWLQLPTRVQTVIMAVSITGNMVPYGASFYYRHQAVMLPGSRWKFNYNRGFVLWIGYICSMITANSTWIY</sequence>
<organism evidence="2 3">
    <name type="scientific">Pristionchus mayeri</name>
    <dbReference type="NCBI Taxonomy" id="1317129"/>
    <lineage>
        <taxon>Eukaryota</taxon>
        <taxon>Metazoa</taxon>
        <taxon>Ecdysozoa</taxon>
        <taxon>Nematoda</taxon>
        <taxon>Chromadorea</taxon>
        <taxon>Rhabditida</taxon>
        <taxon>Rhabditina</taxon>
        <taxon>Diplogasteromorpha</taxon>
        <taxon>Diplogasteroidea</taxon>
        <taxon>Neodiplogasteridae</taxon>
        <taxon>Pristionchus</taxon>
    </lineage>
</organism>
<feature type="transmembrane region" description="Helical" evidence="1">
    <location>
        <begin position="67"/>
        <end position="85"/>
    </location>
</feature>
<comment type="caution">
    <text evidence="2">The sequence shown here is derived from an EMBL/GenBank/DDBJ whole genome shotgun (WGS) entry which is preliminary data.</text>
</comment>
<proteinExistence type="predicted"/>
<evidence type="ECO:0000313" key="3">
    <source>
        <dbReference type="Proteomes" id="UP001328107"/>
    </source>
</evidence>